<keyword evidence="3" id="KW-1185">Reference proteome</keyword>
<dbReference type="Proteomes" id="UP001161017">
    <property type="component" value="Unassembled WGS sequence"/>
</dbReference>
<sequence length="263" mass="29311">MALFSFFRSKPQSKGSRAQRRRDADNRSLFEKTAAQLPSTSAAATQATPHIIAINPKAHQKLGTNYSHPIKPSPKSSKLSKKQQQQQSKPLPHPPRKSQISAPQQTPFAHPQQQQQRTSASLDPHHAYHSAVRQGYTPSYRQFQPIHPPPQRPVDSHNISYAHKPLPPIPSPPKAALLRTGKPVQSRHQHGALIAVVHPDHHHDSMRAEVGQGWKSKAQEASFRPLSEIGFAGREARGWAEREMGAYFDEEVRRGSGKGWLDG</sequence>
<organism evidence="2 3">
    <name type="scientific">Ramalina farinacea</name>
    <dbReference type="NCBI Taxonomy" id="258253"/>
    <lineage>
        <taxon>Eukaryota</taxon>
        <taxon>Fungi</taxon>
        <taxon>Dikarya</taxon>
        <taxon>Ascomycota</taxon>
        <taxon>Pezizomycotina</taxon>
        <taxon>Lecanoromycetes</taxon>
        <taxon>OSLEUM clade</taxon>
        <taxon>Lecanoromycetidae</taxon>
        <taxon>Lecanorales</taxon>
        <taxon>Lecanorineae</taxon>
        <taxon>Ramalinaceae</taxon>
        <taxon>Ramalina</taxon>
    </lineage>
</organism>
<dbReference type="EMBL" id="JAPUFD010000027">
    <property type="protein sequence ID" value="MDI1493484.1"/>
    <property type="molecule type" value="Genomic_DNA"/>
</dbReference>
<evidence type="ECO:0000313" key="2">
    <source>
        <dbReference type="EMBL" id="MDI1493484.1"/>
    </source>
</evidence>
<evidence type="ECO:0000256" key="1">
    <source>
        <dbReference type="SAM" id="MobiDB-lite"/>
    </source>
</evidence>
<gene>
    <name evidence="2" type="ORF">OHK93_005274</name>
</gene>
<dbReference type="AlphaFoldDB" id="A0AA43TZG6"/>
<accession>A0AA43TZG6</accession>
<name>A0AA43TZG6_9LECA</name>
<protein>
    <submittedName>
        <fullName evidence="2">Uncharacterized protein</fullName>
    </submittedName>
</protein>
<feature type="compositionally biased region" description="Low complexity" evidence="1">
    <location>
        <begin position="103"/>
        <end position="116"/>
    </location>
</feature>
<feature type="region of interest" description="Disordered" evidence="1">
    <location>
        <begin position="1"/>
        <end position="126"/>
    </location>
</feature>
<feature type="compositionally biased region" description="Basic and acidic residues" evidence="1">
    <location>
        <begin position="21"/>
        <end position="30"/>
    </location>
</feature>
<proteinExistence type="predicted"/>
<reference evidence="2" key="1">
    <citation type="journal article" date="2023" name="Genome Biol. Evol.">
        <title>First Whole Genome Sequence and Flow Cytometry Genome Size Data for the Lichen-Forming Fungus Ramalina farinacea (Ascomycota).</title>
        <authorList>
            <person name="Llewellyn T."/>
            <person name="Mian S."/>
            <person name="Hill R."/>
            <person name="Leitch I.J."/>
            <person name="Gaya E."/>
        </authorList>
    </citation>
    <scope>NUCLEOTIDE SEQUENCE</scope>
    <source>
        <strain evidence="2">LIQ254RAFAR</strain>
    </source>
</reference>
<feature type="compositionally biased region" description="Low complexity" evidence="1">
    <location>
        <begin position="67"/>
        <end position="90"/>
    </location>
</feature>
<comment type="caution">
    <text evidence="2">The sequence shown here is derived from an EMBL/GenBank/DDBJ whole genome shotgun (WGS) entry which is preliminary data.</text>
</comment>
<evidence type="ECO:0000313" key="3">
    <source>
        <dbReference type="Proteomes" id="UP001161017"/>
    </source>
</evidence>
<feature type="compositionally biased region" description="Low complexity" evidence="1">
    <location>
        <begin position="33"/>
        <end position="49"/>
    </location>
</feature>